<gene>
    <name evidence="1" type="ORF">NHU_00020</name>
</gene>
<dbReference type="AlphaFoldDB" id="A0A0D6AWH2"/>
<accession>A0A0D6AWH2</accession>
<evidence type="ECO:0000313" key="1">
    <source>
        <dbReference type="EMBL" id="BAQ67192.1"/>
    </source>
</evidence>
<evidence type="ECO:0000313" key="2">
    <source>
        <dbReference type="Proteomes" id="UP000064912"/>
    </source>
</evidence>
<protein>
    <submittedName>
        <fullName evidence="1">Type VI secretion system, Vgr family protein</fullName>
    </submittedName>
</protein>
<reference evidence="1 2" key="1">
    <citation type="submission" date="2015-02" db="EMBL/GenBank/DDBJ databases">
        <title>Genome sequene of Rhodovulum sulfidophilum DSM 2351.</title>
        <authorList>
            <person name="Nagao N."/>
        </authorList>
    </citation>
    <scope>NUCLEOTIDE SEQUENCE [LARGE SCALE GENOMIC DNA]</scope>
    <source>
        <strain evidence="1 2">DSM 2351</strain>
    </source>
</reference>
<organism evidence="1 2">
    <name type="scientific">Rhodovulum sulfidophilum</name>
    <name type="common">Rhodobacter sulfidophilus</name>
    <dbReference type="NCBI Taxonomy" id="35806"/>
    <lineage>
        <taxon>Bacteria</taxon>
        <taxon>Pseudomonadati</taxon>
        <taxon>Pseudomonadota</taxon>
        <taxon>Alphaproteobacteria</taxon>
        <taxon>Rhodobacterales</taxon>
        <taxon>Paracoccaceae</taxon>
        <taxon>Rhodovulum</taxon>
    </lineage>
</organism>
<dbReference type="EMBL" id="AP014800">
    <property type="protein sequence ID" value="BAQ67192.1"/>
    <property type="molecule type" value="Genomic_DNA"/>
</dbReference>
<sequence>MGRSPTALGQDVLVLRRFEGTGHLNALFDCSADCLAAPTAVDFDRLIGTHATITPTTREGERPFDGIVTEARWLGSGDNGHRYWLRPWAFLASLRRNQLIFSNKTVIEILTELLSASAHAGAPRTNAARTTASRPRAISRRSGRAAGWCRRAIRCREPAARTRASARGIPTRPPIPA</sequence>
<dbReference type="Pfam" id="PF05954">
    <property type="entry name" value="Phage_GPD"/>
    <property type="match status" value="1"/>
</dbReference>
<proteinExistence type="predicted"/>
<dbReference type="SUPFAM" id="SSF69279">
    <property type="entry name" value="Phage tail proteins"/>
    <property type="match status" value="1"/>
</dbReference>
<dbReference type="Gene3D" id="2.30.110.50">
    <property type="match status" value="1"/>
</dbReference>
<dbReference type="KEGG" id="rsu:NHU_00020"/>
<dbReference type="Proteomes" id="UP000064912">
    <property type="component" value="Chromosome"/>
</dbReference>
<dbReference type="PATRIC" id="fig|35806.4.peg.21"/>
<name>A0A0D6AWH2_RHOSU</name>